<reference evidence="1 2" key="1">
    <citation type="journal article" date="2021" name="Elife">
        <title>Chloroplast acquisition without the gene transfer in kleptoplastic sea slugs, Plakobranchus ocellatus.</title>
        <authorList>
            <person name="Maeda T."/>
            <person name="Takahashi S."/>
            <person name="Yoshida T."/>
            <person name="Shimamura S."/>
            <person name="Takaki Y."/>
            <person name="Nagai Y."/>
            <person name="Toyoda A."/>
            <person name="Suzuki Y."/>
            <person name="Arimoto A."/>
            <person name="Ishii H."/>
            <person name="Satoh N."/>
            <person name="Nishiyama T."/>
            <person name="Hasebe M."/>
            <person name="Maruyama T."/>
            <person name="Minagawa J."/>
            <person name="Obokata J."/>
            <person name="Shigenobu S."/>
        </authorList>
    </citation>
    <scope>NUCLEOTIDE SEQUENCE [LARGE SCALE GENOMIC DNA]</scope>
</reference>
<dbReference type="AlphaFoldDB" id="A0AAV3YWD7"/>
<evidence type="ECO:0000313" key="1">
    <source>
        <dbReference type="EMBL" id="GFN87373.1"/>
    </source>
</evidence>
<sequence length="85" mass="9576">MQEQGFTFRKSYALSEGKPDQEFAVPVLLNASYSRSDAFELSWLSNGELKCPIPRRHRLSLFAAEVFTPHSGCGFGVYPFQRSSV</sequence>
<dbReference type="EMBL" id="BLXT01001713">
    <property type="protein sequence ID" value="GFN87373.1"/>
    <property type="molecule type" value="Genomic_DNA"/>
</dbReference>
<comment type="caution">
    <text evidence="1">The sequence shown here is derived from an EMBL/GenBank/DDBJ whole genome shotgun (WGS) entry which is preliminary data.</text>
</comment>
<gene>
    <name evidence="1" type="ORF">PoB_001387900</name>
</gene>
<evidence type="ECO:0000313" key="2">
    <source>
        <dbReference type="Proteomes" id="UP000735302"/>
    </source>
</evidence>
<accession>A0AAV3YWD7</accession>
<keyword evidence="2" id="KW-1185">Reference proteome</keyword>
<name>A0AAV3YWD7_9GAST</name>
<proteinExistence type="predicted"/>
<protein>
    <submittedName>
        <fullName evidence="1">Uncharacterized protein</fullName>
    </submittedName>
</protein>
<dbReference type="Proteomes" id="UP000735302">
    <property type="component" value="Unassembled WGS sequence"/>
</dbReference>
<organism evidence="1 2">
    <name type="scientific">Plakobranchus ocellatus</name>
    <dbReference type="NCBI Taxonomy" id="259542"/>
    <lineage>
        <taxon>Eukaryota</taxon>
        <taxon>Metazoa</taxon>
        <taxon>Spiralia</taxon>
        <taxon>Lophotrochozoa</taxon>
        <taxon>Mollusca</taxon>
        <taxon>Gastropoda</taxon>
        <taxon>Heterobranchia</taxon>
        <taxon>Euthyneura</taxon>
        <taxon>Panpulmonata</taxon>
        <taxon>Sacoglossa</taxon>
        <taxon>Placobranchoidea</taxon>
        <taxon>Plakobranchidae</taxon>
        <taxon>Plakobranchus</taxon>
    </lineage>
</organism>